<keyword evidence="3" id="KW-1185">Reference proteome</keyword>
<organism evidence="2 3">
    <name type="scientific">Salinivibrio kushneri</name>
    <dbReference type="NCBI Taxonomy" id="1908198"/>
    <lineage>
        <taxon>Bacteria</taxon>
        <taxon>Pseudomonadati</taxon>
        <taxon>Pseudomonadota</taxon>
        <taxon>Gammaproteobacteria</taxon>
        <taxon>Vibrionales</taxon>
        <taxon>Vibrionaceae</taxon>
        <taxon>Salinivibrio</taxon>
    </lineage>
</organism>
<proteinExistence type="predicted"/>
<evidence type="ECO:0000313" key="3">
    <source>
        <dbReference type="Proteomes" id="UP000189021"/>
    </source>
</evidence>
<dbReference type="AlphaFoldDB" id="A0AB36JXF6"/>
<keyword evidence="1" id="KW-0175">Coiled coil</keyword>
<evidence type="ECO:0008006" key="4">
    <source>
        <dbReference type="Google" id="ProtNLM"/>
    </source>
</evidence>
<name>A0AB36JXF6_9GAMM</name>
<comment type="caution">
    <text evidence="2">The sequence shown here is derived from an EMBL/GenBank/DDBJ whole genome shotgun (WGS) entry which is preliminary data.</text>
</comment>
<accession>A0AB36JXF6</accession>
<reference evidence="2 3" key="1">
    <citation type="journal article" date="2017" name="Genome Announc.">
        <title>Draft Genome Sequences of Salinivibrio proteolyticus, Salinivibrio sharmensis, Salinivibrio siamensis, Salinivibrio costicola subsp. alcaliphilus, Salinivibrio costicola subsp. vallismortis, and 29 New Isolates Belonging to the Genus Salinivibrio.</title>
        <authorList>
            <person name="Lopez-Hermoso C."/>
            <person name="de la Haba R.R."/>
            <person name="Sanchez-Porro C."/>
            <person name="Bayliss S.C."/>
            <person name="Feil E.J."/>
            <person name="Ventosa A."/>
        </authorList>
    </citation>
    <scope>NUCLEOTIDE SEQUENCE [LARGE SCALE GENOMIC DNA]</scope>
    <source>
        <strain evidence="2 3">AL184</strain>
    </source>
</reference>
<dbReference type="Proteomes" id="UP000189021">
    <property type="component" value="Unassembled WGS sequence"/>
</dbReference>
<protein>
    <recommendedName>
        <fullName evidence="4">Chromosome partitioning protein ParA</fullName>
    </recommendedName>
</protein>
<dbReference type="EMBL" id="MUEK01000009">
    <property type="protein sequence ID" value="OOE39342.1"/>
    <property type="molecule type" value="Genomic_DNA"/>
</dbReference>
<evidence type="ECO:0000313" key="2">
    <source>
        <dbReference type="EMBL" id="OOE39342.1"/>
    </source>
</evidence>
<evidence type="ECO:0000256" key="1">
    <source>
        <dbReference type="SAM" id="Coils"/>
    </source>
</evidence>
<dbReference type="RefSeq" id="WP_077659459.1">
    <property type="nucleotide sequence ID" value="NZ_CP040021.1"/>
</dbReference>
<sequence>MKVIASTIKSAQWQAWLSQQTSPFPIVQSGTSAHPRDSEALIIANPCTLADIEQDLVSFDEVILHVWDAKSTLADALRNGADDKAIEETLAEWRRFTKALLAWLPNHQHKVNLISHTHATFYVEAWQGWLTSLGIEWPEAMSMAPRTQQDEYDIFAAYYIIQSPEFAQLEQLLFSVTLPMGDSYPTLPFDMTSLAQQSQQAVEQLRYANKQMEKREQDASQLQYALEESNTKQTKLTGQLESLQKQLAEAEKANKASDQAWSRKLEEKEAATLQLENELQRVQASLEHVYQDEQQQRKALLTETKAQQTVLAEKTDLENQLAASQQQIKQLTQALQDAKQQKSNYEQTIAKVNAEKDAQAVEMDNLACELSKVQARLENAFDQEQKLQQQVKAHNVKVTNITKRHRLLKLDLAKAVAEKQSLEKQINRYHSSPLWKVTEPVRNLRHSPKRKRAEALAEQARLIELTDLFDKEWYLQQNPDVASQSDLDPIEHYLRFGAQEGRNPSPQFNTEWYLKTYPDVAESGVNPLVHFIENGQVEGRQPSAQLLEYQP</sequence>
<gene>
    <name evidence="2" type="ORF">BZG00_10675</name>
</gene>
<feature type="coiled-coil region" evidence="1">
    <location>
        <begin position="195"/>
        <end position="432"/>
    </location>
</feature>